<dbReference type="OrthoDB" id="1466969at2"/>
<sequence>MTEAKFNYYNAEKDITLKEYGRNIQNLVDSIVETPDRDKRNRLARTAIELMRQLNPSVQENTQDYTQKLWDDLFIISGFRLDVDCPYPKPETDVLFKRPERMSYPSGRIRYKHYGRTVESMIQKAKQLETEEERKAAAVAVGKLMKMFYKTWNKESIEDAVILEQLEHMSEGVLTLTLEQVQRERLFDMDKPKYVSGGSYSNRNHQQRKHQAGHNGRKNNNNNNDHRNKRK</sequence>
<evidence type="ECO:0000313" key="2">
    <source>
        <dbReference type="EMBL" id="SFB82005.1"/>
    </source>
</evidence>
<dbReference type="InterPro" id="IPR025632">
    <property type="entry name" value="DUF4290"/>
</dbReference>
<feature type="region of interest" description="Disordered" evidence="1">
    <location>
        <begin position="192"/>
        <end position="231"/>
    </location>
</feature>
<accession>A0A1I1E456</accession>
<organism evidence="2 3">
    <name type="scientific">Flexibacter flexilis DSM 6793</name>
    <dbReference type="NCBI Taxonomy" id="927664"/>
    <lineage>
        <taxon>Bacteria</taxon>
        <taxon>Pseudomonadati</taxon>
        <taxon>Bacteroidota</taxon>
        <taxon>Cytophagia</taxon>
        <taxon>Cytophagales</taxon>
        <taxon>Flexibacteraceae</taxon>
        <taxon>Flexibacter</taxon>
    </lineage>
</organism>
<reference evidence="2 3" key="1">
    <citation type="submission" date="2016-10" db="EMBL/GenBank/DDBJ databases">
        <authorList>
            <person name="de Groot N.N."/>
        </authorList>
    </citation>
    <scope>NUCLEOTIDE SEQUENCE [LARGE SCALE GENOMIC DNA]</scope>
    <source>
        <strain evidence="2 3">DSM 6793</strain>
    </source>
</reference>
<keyword evidence="3" id="KW-1185">Reference proteome</keyword>
<evidence type="ECO:0000256" key="1">
    <source>
        <dbReference type="SAM" id="MobiDB-lite"/>
    </source>
</evidence>
<evidence type="ECO:0000313" key="3">
    <source>
        <dbReference type="Proteomes" id="UP000199514"/>
    </source>
</evidence>
<protein>
    <recommendedName>
        <fullName evidence="4">DUF4290 domain-containing protein</fullName>
    </recommendedName>
</protein>
<feature type="compositionally biased region" description="Basic residues" evidence="1">
    <location>
        <begin position="205"/>
        <end position="217"/>
    </location>
</feature>
<dbReference type="Proteomes" id="UP000199514">
    <property type="component" value="Unassembled WGS sequence"/>
</dbReference>
<proteinExistence type="predicted"/>
<dbReference type="AlphaFoldDB" id="A0A1I1E456"/>
<dbReference type="EMBL" id="FOLE01000001">
    <property type="protein sequence ID" value="SFB82005.1"/>
    <property type="molecule type" value="Genomic_DNA"/>
</dbReference>
<dbReference type="RefSeq" id="WP_091507105.1">
    <property type="nucleotide sequence ID" value="NZ_FOLE01000001.1"/>
</dbReference>
<dbReference type="STRING" id="927664.SAMN05421780_101622"/>
<name>A0A1I1E456_9BACT</name>
<gene>
    <name evidence="2" type="ORF">SAMN05421780_101622</name>
</gene>
<dbReference type="Pfam" id="PF14123">
    <property type="entry name" value="DUF4290"/>
    <property type="match status" value="1"/>
</dbReference>
<evidence type="ECO:0008006" key="4">
    <source>
        <dbReference type="Google" id="ProtNLM"/>
    </source>
</evidence>